<dbReference type="EMBL" id="BAAADS010000001">
    <property type="protein sequence ID" value="GAA0591809.1"/>
    <property type="molecule type" value="Genomic_DNA"/>
</dbReference>
<evidence type="ECO:0000256" key="2">
    <source>
        <dbReference type="ARBA" id="ARBA00022448"/>
    </source>
</evidence>
<accession>A0ABN1FIY9</accession>
<dbReference type="SUPFAM" id="SSF53850">
    <property type="entry name" value="Periplasmic binding protein-like II"/>
    <property type="match status" value="1"/>
</dbReference>
<feature type="domain" description="ABC-type glycine betaine transport system substrate-binding" evidence="5">
    <location>
        <begin position="44"/>
        <end position="287"/>
    </location>
</feature>
<evidence type="ECO:0000256" key="4">
    <source>
        <dbReference type="ARBA" id="ARBA00023136"/>
    </source>
</evidence>
<organism evidence="6 7">
    <name type="scientific">Virgibacillus siamensis</name>
    <dbReference type="NCBI Taxonomy" id="480071"/>
    <lineage>
        <taxon>Bacteria</taxon>
        <taxon>Bacillati</taxon>
        <taxon>Bacillota</taxon>
        <taxon>Bacilli</taxon>
        <taxon>Bacillales</taxon>
        <taxon>Bacillaceae</taxon>
        <taxon>Virgibacillus</taxon>
    </lineage>
</organism>
<protein>
    <submittedName>
        <fullName evidence="6">Glycine betaine ABC transporter substrate-binding protein</fullName>
    </submittedName>
</protein>
<dbReference type="PROSITE" id="PS51257">
    <property type="entry name" value="PROKAR_LIPOPROTEIN"/>
    <property type="match status" value="1"/>
</dbReference>
<sequence>MKEARHWTYFIFIIALLLFVLAGCSSDGTQKNSTDDKEDGNKGTIHIGLQNWAETIAVANMWKIVLEDKGYDVELTSVTKGALYSGLADGSIDVNLEVWLPHTDKPYVSRYKDEIVKHDRWYKNTRLGLAVPEYMDIDSMAQLNANKEKFNGKIIGIEPGASLMKMSDKAVQKYNLDYNLIESSGPSMTAQLKKKYDEKEPIVVTLWNPHWAFAVWDLKYLDDPKNVYGEADNVFWYSRKGFKKEFPKVTKSLDQWNMSHEQLASLMNVIRKNDNQPKKGAAKWIENHQELVEKWAGGIK</sequence>
<evidence type="ECO:0000259" key="5">
    <source>
        <dbReference type="Pfam" id="PF04069"/>
    </source>
</evidence>
<evidence type="ECO:0000313" key="7">
    <source>
        <dbReference type="Proteomes" id="UP001500866"/>
    </source>
</evidence>
<keyword evidence="4" id="KW-0472">Membrane</keyword>
<dbReference type="PANTHER" id="PTHR47737">
    <property type="entry name" value="GLYCINE BETAINE/PROLINE BETAINE TRANSPORT SYSTEM PERMEASE PROTEIN PROW"/>
    <property type="match status" value="1"/>
</dbReference>
<dbReference type="Gene3D" id="3.40.190.100">
    <property type="entry name" value="Glycine betaine-binding periplasmic protein, domain 2"/>
    <property type="match status" value="1"/>
</dbReference>
<comment type="subcellular location">
    <subcellularLocation>
        <location evidence="1">Cell membrane</location>
    </subcellularLocation>
</comment>
<evidence type="ECO:0000256" key="3">
    <source>
        <dbReference type="ARBA" id="ARBA00022475"/>
    </source>
</evidence>
<dbReference type="RefSeq" id="WP_343809970.1">
    <property type="nucleotide sequence ID" value="NZ_BAAADS010000001.1"/>
</dbReference>
<name>A0ABN1FIY9_9BACI</name>
<evidence type="ECO:0000256" key="1">
    <source>
        <dbReference type="ARBA" id="ARBA00004236"/>
    </source>
</evidence>
<reference evidence="6 7" key="1">
    <citation type="journal article" date="2019" name="Int. J. Syst. Evol. Microbiol.">
        <title>The Global Catalogue of Microorganisms (GCM) 10K type strain sequencing project: providing services to taxonomists for standard genome sequencing and annotation.</title>
        <authorList>
            <consortium name="The Broad Institute Genomics Platform"/>
            <consortium name="The Broad Institute Genome Sequencing Center for Infectious Disease"/>
            <person name="Wu L."/>
            <person name="Ma J."/>
        </authorList>
    </citation>
    <scope>NUCLEOTIDE SEQUENCE [LARGE SCALE GENOMIC DNA]</scope>
    <source>
        <strain evidence="6 7">JCM 15395</strain>
    </source>
</reference>
<dbReference type="PANTHER" id="PTHR47737:SF1">
    <property type="entry name" value="GLYCINE BETAINE_PROLINE BETAINE TRANSPORT SYSTEM PERMEASE PROTEIN PROW"/>
    <property type="match status" value="1"/>
</dbReference>
<dbReference type="InterPro" id="IPR007210">
    <property type="entry name" value="ABC_Gly_betaine_transp_sub-bd"/>
</dbReference>
<dbReference type="Pfam" id="PF04069">
    <property type="entry name" value="OpuAC"/>
    <property type="match status" value="1"/>
</dbReference>
<keyword evidence="2" id="KW-0813">Transport</keyword>
<dbReference type="Proteomes" id="UP001500866">
    <property type="component" value="Unassembled WGS sequence"/>
</dbReference>
<gene>
    <name evidence="6" type="ORF">GCM10009001_04940</name>
</gene>
<evidence type="ECO:0000313" key="6">
    <source>
        <dbReference type="EMBL" id="GAA0591809.1"/>
    </source>
</evidence>
<proteinExistence type="predicted"/>
<dbReference type="CDD" id="cd13639">
    <property type="entry name" value="PBP2_OpuAC_like"/>
    <property type="match status" value="1"/>
</dbReference>
<dbReference type="Gene3D" id="3.40.190.10">
    <property type="entry name" value="Periplasmic binding protein-like II"/>
    <property type="match status" value="1"/>
</dbReference>
<keyword evidence="7" id="KW-1185">Reference proteome</keyword>
<keyword evidence="3" id="KW-1003">Cell membrane</keyword>
<comment type="caution">
    <text evidence="6">The sequence shown here is derived from an EMBL/GenBank/DDBJ whole genome shotgun (WGS) entry which is preliminary data.</text>
</comment>